<dbReference type="Proteomes" id="UP001230220">
    <property type="component" value="Unassembled WGS sequence"/>
</dbReference>
<dbReference type="PANTHER" id="PTHR43370">
    <property type="entry name" value="SUGAR ABC TRANSPORTER INTEGRAL MEMBRANE PROTEIN-RELATED"/>
    <property type="match status" value="1"/>
</dbReference>
<feature type="transmembrane region" description="Helical" evidence="6">
    <location>
        <begin position="281"/>
        <end position="298"/>
    </location>
</feature>
<feature type="transmembrane region" description="Helical" evidence="6">
    <location>
        <begin position="152"/>
        <end position="170"/>
    </location>
</feature>
<feature type="transmembrane region" description="Helical" evidence="6">
    <location>
        <begin position="225"/>
        <end position="244"/>
    </location>
</feature>
<name>A0ABU0E7G9_9FIRM</name>
<dbReference type="CDD" id="cd06580">
    <property type="entry name" value="TM_PBP1_transp_TpRbsC_like"/>
    <property type="match status" value="1"/>
</dbReference>
<sequence length="316" mass="33650">MNLFLQMFPAALIMATPIVIAALGGLFSERSGVINIALEGIMLVGAFATATATILLSDTFGNFTPWIGVLVGAIVGCAYSAIHAFVSINLKADQTISGVALNMLSTGIAIYLCQLIFDGQRTPNFPTNIAKISVPILKDIPILGPMFFNNTYPTFFIAVALVLITYFLMYKTRFGLRLRSCGEFPQASASMGINVAKMRYIGVLTSGFLGGLAGGIMVLTTNIQFSASVIHGVGFIALGCLVFGKWHPLGCLFTGVFFGFSEIISSYSGNIPGLSGLPTEFFYSIPYVLTIIALILFAKRSVGPKAAGKIYDAGQR</sequence>
<feature type="transmembrane region" description="Helical" evidence="6">
    <location>
        <begin position="34"/>
        <end position="57"/>
    </location>
</feature>
<accession>A0ABU0E7G9</accession>
<feature type="transmembrane region" description="Helical" evidence="6">
    <location>
        <begin position="6"/>
        <end position="27"/>
    </location>
</feature>
<dbReference type="RefSeq" id="WP_307410479.1">
    <property type="nucleotide sequence ID" value="NZ_JAUSUR010000007.1"/>
</dbReference>
<keyword evidence="3 6" id="KW-0812">Transmembrane</keyword>
<keyword evidence="4 6" id="KW-1133">Transmembrane helix</keyword>
<feature type="transmembrane region" description="Helical" evidence="6">
    <location>
        <begin position="251"/>
        <end position="269"/>
    </location>
</feature>
<keyword evidence="2" id="KW-1003">Cell membrane</keyword>
<feature type="transmembrane region" description="Helical" evidence="6">
    <location>
        <begin position="98"/>
        <end position="117"/>
    </location>
</feature>
<comment type="subcellular location">
    <subcellularLocation>
        <location evidence="1">Cell membrane</location>
        <topology evidence="1">Multi-pass membrane protein</topology>
    </subcellularLocation>
</comment>
<evidence type="ECO:0000313" key="7">
    <source>
        <dbReference type="EMBL" id="MDQ0362661.1"/>
    </source>
</evidence>
<organism evidence="7 8">
    <name type="scientific">Breznakia pachnodae</name>
    <dbReference type="NCBI Taxonomy" id="265178"/>
    <lineage>
        <taxon>Bacteria</taxon>
        <taxon>Bacillati</taxon>
        <taxon>Bacillota</taxon>
        <taxon>Erysipelotrichia</taxon>
        <taxon>Erysipelotrichales</taxon>
        <taxon>Erysipelotrichaceae</taxon>
        <taxon>Breznakia</taxon>
    </lineage>
</organism>
<dbReference type="EMBL" id="JAUSUR010000007">
    <property type="protein sequence ID" value="MDQ0362661.1"/>
    <property type="molecule type" value="Genomic_DNA"/>
</dbReference>
<feature type="transmembrane region" description="Helical" evidence="6">
    <location>
        <begin position="63"/>
        <end position="86"/>
    </location>
</feature>
<keyword evidence="7" id="KW-0813">Transport</keyword>
<evidence type="ECO:0000256" key="3">
    <source>
        <dbReference type="ARBA" id="ARBA00022692"/>
    </source>
</evidence>
<keyword evidence="8" id="KW-1185">Reference proteome</keyword>
<evidence type="ECO:0000256" key="6">
    <source>
        <dbReference type="SAM" id="Phobius"/>
    </source>
</evidence>
<evidence type="ECO:0000256" key="4">
    <source>
        <dbReference type="ARBA" id="ARBA00022989"/>
    </source>
</evidence>
<protein>
    <submittedName>
        <fullName evidence="7">Simple sugar transport system permease protein</fullName>
    </submittedName>
</protein>
<proteinExistence type="predicted"/>
<comment type="caution">
    <text evidence="7">The sequence shown here is derived from an EMBL/GenBank/DDBJ whole genome shotgun (WGS) entry which is preliminary data.</text>
</comment>
<evidence type="ECO:0000256" key="1">
    <source>
        <dbReference type="ARBA" id="ARBA00004651"/>
    </source>
</evidence>
<dbReference type="Pfam" id="PF02653">
    <property type="entry name" value="BPD_transp_2"/>
    <property type="match status" value="1"/>
</dbReference>
<dbReference type="PANTHER" id="PTHR43370:SF1">
    <property type="entry name" value="GUANOSINE ABC TRANSPORTER PERMEASE PROTEIN NUPQ"/>
    <property type="match status" value="1"/>
</dbReference>
<dbReference type="InterPro" id="IPR001851">
    <property type="entry name" value="ABC_transp_permease"/>
</dbReference>
<evidence type="ECO:0000313" key="8">
    <source>
        <dbReference type="Proteomes" id="UP001230220"/>
    </source>
</evidence>
<reference evidence="7 8" key="1">
    <citation type="submission" date="2023-07" db="EMBL/GenBank/DDBJ databases">
        <title>Genomic Encyclopedia of Type Strains, Phase IV (KMG-IV): sequencing the most valuable type-strain genomes for metagenomic binning, comparative biology and taxonomic classification.</title>
        <authorList>
            <person name="Goeker M."/>
        </authorList>
    </citation>
    <scope>NUCLEOTIDE SEQUENCE [LARGE SCALE GENOMIC DNA]</scope>
    <source>
        <strain evidence="7 8">DSM 16784</strain>
    </source>
</reference>
<gene>
    <name evidence="7" type="ORF">J2S15_003415</name>
</gene>
<evidence type="ECO:0000256" key="5">
    <source>
        <dbReference type="ARBA" id="ARBA00023136"/>
    </source>
</evidence>
<keyword evidence="5 6" id="KW-0472">Membrane</keyword>
<feature type="transmembrane region" description="Helical" evidence="6">
    <location>
        <begin position="200"/>
        <end position="219"/>
    </location>
</feature>
<evidence type="ECO:0000256" key="2">
    <source>
        <dbReference type="ARBA" id="ARBA00022475"/>
    </source>
</evidence>
<keyword evidence="7" id="KW-0762">Sugar transport</keyword>